<proteinExistence type="predicted"/>
<name>A0A9D5AXJ6_PEA</name>
<organism evidence="2 3">
    <name type="scientific">Pisum sativum</name>
    <name type="common">Garden pea</name>
    <name type="synonym">Lathyrus oleraceus</name>
    <dbReference type="NCBI Taxonomy" id="3888"/>
    <lineage>
        <taxon>Eukaryota</taxon>
        <taxon>Viridiplantae</taxon>
        <taxon>Streptophyta</taxon>
        <taxon>Embryophyta</taxon>
        <taxon>Tracheophyta</taxon>
        <taxon>Spermatophyta</taxon>
        <taxon>Magnoliopsida</taxon>
        <taxon>eudicotyledons</taxon>
        <taxon>Gunneridae</taxon>
        <taxon>Pentapetalae</taxon>
        <taxon>rosids</taxon>
        <taxon>fabids</taxon>
        <taxon>Fabales</taxon>
        <taxon>Fabaceae</taxon>
        <taxon>Papilionoideae</taxon>
        <taxon>50 kb inversion clade</taxon>
        <taxon>NPAAA clade</taxon>
        <taxon>Hologalegina</taxon>
        <taxon>IRL clade</taxon>
        <taxon>Fabeae</taxon>
        <taxon>Lathyrus</taxon>
    </lineage>
</organism>
<dbReference type="AlphaFoldDB" id="A0A9D5AXJ6"/>
<dbReference type="Gramene" id="Psat04G0569200-T1">
    <property type="protein sequence ID" value="KAI5422334.1"/>
    <property type="gene ID" value="KIW84_045692"/>
</dbReference>
<sequence>MGYRAEIRVERVRRDTGRPLRKQQRSPQKTPRRLFIKAEEIVNHNLGSNVDGHIWVEHGAEDMLSKVLKDDVDQFSEFSDDDSIDGDDGGIRHVVSAMKYQNLNIESYVDSCYMREDYKTGYENNVSPINGMDMWPNVDVEDILSPQYKKGSGRLKKPRDTEKTTKMKKGTKKKRLQEIKLKKRMARKKVEVHA</sequence>
<feature type="region of interest" description="Disordered" evidence="1">
    <location>
        <begin position="149"/>
        <end position="177"/>
    </location>
</feature>
<protein>
    <submittedName>
        <fullName evidence="2">Uncharacterized protein</fullName>
    </submittedName>
</protein>
<accession>A0A9D5AXJ6</accession>
<reference evidence="2 3" key="1">
    <citation type="journal article" date="2022" name="Nat. Genet.">
        <title>Improved pea reference genome and pan-genome highlight genomic features and evolutionary characteristics.</title>
        <authorList>
            <person name="Yang T."/>
            <person name="Liu R."/>
            <person name="Luo Y."/>
            <person name="Hu S."/>
            <person name="Wang D."/>
            <person name="Wang C."/>
            <person name="Pandey M.K."/>
            <person name="Ge S."/>
            <person name="Xu Q."/>
            <person name="Li N."/>
            <person name="Li G."/>
            <person name="Huang Y."/>
            <person name="Saxena R.K."/>
            <person name="Ji Y."/>
            <person name="Li M."/>
            <person name="Yan X."/>
            <person name="He Y."/>
            <person name="Liu Y."/>
            <person name="Wang X."/>
            <person name="Xiang C."/>
            <person name="Varshney R.K."/>
            <person name="Ding H."/>
            <person name="Gao S."/>
            <person name="Zong X."/>
        </authorList>
    </citation>
    <scope>NUCLEOTIDE SEQUENCE [LARGE SCALE GENOMIC DNA]</scope>
    <source>
        <strain evidence="2 3">cv. Zhongwan 6</strain>
    </source>
</reference>
<dbReference type="EMBL" id="JAMSHJ010000004">
    <property type="protein sequence ID" value="KAI5422334.1"/>
    <property type="molecule type" value="Genomic_DNA"/>
</dbReference>
<evidence type="ECO:0000313" key="2">
    <source>
        <dbReference type="EMBL" id="KAI5422334.1"/>
    </source>
</evidence>
<evidence type="ECO:0000256" key="1">
    <source>
        <dbReference type="SAM" id="MobiDB-lite"/>
    </source>
</evidence>
<feature type="compositionally biased region" description="Basic residues" evidence="1">
    <location>
        <begin position="166"/>
        <end position="177"/>
    </location>
</feature>
<keyword evidence="3" id="KW-1185">Reference proteome</keyword>
<gene>
    <name evidence="2" type="ORF">KIW84_045692</name>
</gene>
<comment type="caution">
    <text evidence="2">The sequence shown here is derived from an EMBL/GenBank/DDBJ whole genome shotgun (WGS) entry which is preliminary data.</text>
</comment>
<evidence type="ECO:0000313" key="3">
    <source>
        <dbReference type="Proteomes" id="UP001058974"/>
    </source>
</evidence>
<dbReference type="Proteomes" id="UP001058974">
    <property type="component" value="Chromosome 4"/>
</dbReference>